<organism evidence="3 4">
    <name type="scientific">Staphylococcus aureus</name>
    <dbReference type="NCBI Taxonomy" id="1280"/>
    <lineage>
        <taxon>Bacteria</taxon>
        <taxon>Bacillati</taxon>
        <taxon>Bacillota</taxon>
        <taxon>Bacilli</taxon>
        <taxon>Bacillales</taxon>
        <taxon>Staphylococcaceae</taxon>
        <taxon>Staphylococcus</taxon>
    </lineage>
</organism>
<evidence type="ECO:0000259" key="2">
    <source>
        <dbReference type="PROSITE" id="PS51975"/>
    </source>
</evidence>
<dbReference type="Gene3D" id="3.30.420.10">
    <property type="entry name" value="Ribonuclease H-like superfamily/Ribonuclease H"/>
    <property type="match status" value="1"/>
</dbReference>
<feature type="domain" description="RNase H type-2" evidence="2">
    <location>
        <begin position="72"/>
        <end position="105"/>
    </location>
</feature>
<dbReference type="GO" id="GO:0004523">
    <property type="term" value="F:RNA-DNA hybrid ribonuclease activity"/>
    <property type="evidence" value="ECO:0007669"/>
    <property type="project" value="UniProtKB-EC"/>
</dbReference>
<accession>A0A380DRV8</accession>
<dbReference type="EMBL" id="UHAP01000001">
    <property type="protein sequence ID" value="SUK42708.1"/>
    <property type="molecule type" value="Genomic_DNA"/>
</dbReference>
<dbReference type="Proteomes" id="UP000255091">
    <property type="component" value="Unassembled WGS sequence"/>
</dbReference>
<name>A0A380DRV8_STAAU</name>
<dbReference type="InterPro" id="IPR012337">
    <property type="entry name" value="RNaseH-like_sf"/>
</dbReference>
<proteinExistence type="predicted"/>
<evidence type="ECO:0000313" key="4">
    <source>
        <dbReference type="Proteomes" id="UP000255091"/>
    </source>
</evidence>
<evidence type="ECO:0000313" key="3">
    <source>
        <dbReference type="EMBL" id="SUK42708.1"/>
    </source>
</evidence>
<protein>
    <submittedName>
        <fullName evidence="3">Ribonuclease HII</fullName>
        <ecNumber evidence="3">3.1.26.4</ecNumber>
    </submittedName>
</protein>
<dbReference type="EC" id="3.1.26.4" evidence="3"/>
<dbReference type="InterPro" id="IPR036397">
    <property type="entry name" value="RNaseH_sf"/>
</dbReference>
<reference evidence="3 4" key="1">
    <citation type="submission" date="2018-06" db="EMBL/GenBank/DDBJ databases">
        <authorList>
            <consortium name="Pathogen Informatics"/>
            <person name="Doyle S."/>
        </authorList>
    </citation>
    <scope>NUCLEOTIDE SEQUENCE [LARGE SCALE GENOMIC DNA]</scope>
    <source>
        <strain evidence="3 4">NCTC6133</strain>
    </source>
</reference>
<comment type="caution">
    <text evidence="1">Lacks conserved residue(s) required for the propagation of feature annotation.</text>
</comment>
<dbReference type="PROSITE" id="PS51975">
    <property type="entry name" value="RNASE_H_2"/>
    <property type="match status" value="1"/>
</dbReference>
<sequence>MTLTIKEVTQLINAVNTIEELENHECFLDERKGVQNAIARRRKALEKELALKEKYVEMTYFENEILKENPNAIICGIDEVGRGPLAGPVVACATIFKFKSQLFGP</sequence>
<evidence type="ECO:0000256" key="1">
    <source>
        <dbReference type="PROSITE-ProRule" id="PRU01319"/>
    </source>
</evidence>
<gene>
    <name evidence="3" type="primary">rnhB_1</name>
    <name evidence="3" type="ORF">NCTC6133_01514</name>
</gene>
<dbReference type="AlphaFoldDB" id="A0A380DRV8"/>
<dbReference type="GO" id="GO:0003723">
    <property type="term" value="F:RNA binding"/>
    <property type="evidence" value="ECO:0007669"/>
    <property type="project" value="UniProtKB-UniRule"/>
</dbReference>
<keyword evidence="3" id="KW-0378">Hydrolase</keyword>
<dbReference type="SUPFAM" id="SSF53098">
    <property type="entry name" value="Ribonuclease H-like"/>
    <property type="match status" value="1"/>
</dbReference>
<dbReference type="InterPro" id="IPR024567">
    <property type="entry name" value="RNase_HII/HIII_dom"/>
</dbReference>